<name>A0ABV9QQX0_9GAMM</name>
<keyword evidence="1" id="KW-0732">Signal</keyword>
<reference evidence="3" key="1">
    <citation type="journal article" date="2019" name="Int. J. Syst. Evol. Microbiol.">
        <title>The Global Catalogue of Microorganisms (GCM) 10K type strain sequencing project: providing services to taxonomists for standard genome sequencing and annotation.</title>
        <authorList>
            <consortium name="The Broad Institute Genomics Platform"/>
            <consortium name="The Broad Institute Genome Sequencing Center for Infectious Disease"/>
            <person name="Wu L."/>
            <person name="Ma J."/>
        </authorList>
    </citation>
    <scope>NUCLEOTIDE SEQUENCE [LARGE SCALE GENOMIC DNA]</scope>
    <source>
        <strain evidence="3">CCUG 30340</strain>
    </source>
</reference>
<protein>
    <submittedName>
        <fullName evidence="2">Uncharacterized protein</fullName>
    </submittedName>
</protein>
<feature type="signal peptide" evidence="1">
    <location>
        <begin position="1"/>
        <end position="27"/>
    </location>
</feature>
<evidence type="ECO:0000313" key="2">
    <source>
        <dbReference type="EMBL" id="MFC4819050.1"/>
    </source>
</evidence>
<sequence length="175" mass="18225">MSAENPIRAATLVAGILLACMAGRVAAQTCQSPLPLPANQSITGDTCTGWNSLGHLWGGLVDSPYADVVYRFTTPDRGGGVTDEIAVAVLGGVSSSVMVALLDTCDDHAPIVAFDDTSDSNVLWADVPLPPFQFTYPPWGGRPAPVAPATYYVVVSATAAALAPGCVDYVIERRM</sequence>
<dbReference type="RefSeq" id="WP_380018788.1">
    <property type="nucleotide sequence ID" value="NZ_JBHSHD010000002.1"/>
</dbReference>
<dbReference type="Proteomes" id="UP001595886">
    <property type="component" value="Unassembled WGS sequence"/>
</dbReference>
<accession>A0ABV9QQX0</accession>
<dbReference type="EMBL" id="JBHSHD010000002">
    <property type="protein sequence ID" value="MFC4819050.1"/>
    <property type="molecule type" value="Genomic_DNA"/>
</dbReference>
<evidence type="ECO:0000313" key="3">
    <source>
        <dbReference type="Proteomes" id="UP001595886"/>
    </source>
</evidence>
<keyword evidence="3" id="KW-1185">Reference proteome</keyword>
<gene>
    <name evidence="2" type="ORF">ACFO6Q_01870</name>
</gene>
<feature type="chain" id="PRO_5047185650" evidence="1">
    <location>
        <begin position="28"/>
        <end position="175"/>
    </location>
</feature>
<evidence type="ECO:0000256" key="1">
    <source>
        <dbReference type="SAM" id="SignalP"/>
    </source>
</evidence>
<proteinExistence type="predicted"/>
<comment type="caution">
    <text evidence="2">The sequence shown here is derived from an EMBL/GenBank/DDBJ whole genome shotgun (WGS) entry which is preliminary data.</text>
</comment>
<organism evidence="2 3">
    <name type="scientific">Dokdonella ginsengisoli</name>
    <dbReference type="NCBI Taxonomy" id="363846"/>
    <lineage>
        <taxon>Bacteria</taxon>
        <taxon>Pseudomonadati</taxon>
        <taxon>Pseudomonadota</taxon>
        <taxon>Gammaproteobacteria</taxon>
        <taxon>Lysobacterales</taxon>
        <taxon>Rhodanobacteraceae</taxon>
        <taxon>Dokdonella</taxon>
    </lineage>
</organism>